<evidence type="ECO:0000313" key="5">
    <source>
        <dbReference type="EMBL" id="MCX3061114.1"/>
    </source>
</evidence>
<feature type="binding site" evidence="1">
    <location>
        <position position="188"/>
    </location>
    <ligand>
        <name>prenylated FMN</name>
        <dbReference type="ChEBI" id="CHEBI:87746"/>
    </ligand>
</feature>
<evidence type="ECO:0000259" key="3">
    <source>
        <dbReference type="Pfam" id="PF20695"/>
    </source>
</evidence>
<comment type="subunit">
    <text evidence="1">Homodimer.</text>
</comment>
<dbReference type="PANTHER" id="PTHR30108:SF17">
    <property type="entry name" value="FERULIC ACID DECARBOXYLASE 1"/>
    <property type="match status" value="1"/>
</dbReference>
<dbReference type="EC" id="4.1.1.93" evidence="1"/>
<dbReference type="Pfam" id="PF01977">
    <property type="entry name" value="UbiD"/>
    <property type="match status" value="1"/>
</dbReference>
<keyword evidence="1" id="KW-0630">Potassium</keyword>
<dbReference type="EMBL" id="JAPHNL010000157">
    <property type="protein sequence ID" value="MCX3061114.1"/>
    <property type="molecule type" value="Genomic_DNA"/>
</dbReference>
<keyword evidence="1" id="KW-0456">Lyase</keyword>
<dbReference type="SUPFAM" id="SSF50475">
    <property type="entry name" value="FMN-binding split barrel"/>
    <property type="match status" value="1"/>
</dbReference>
<accession>A0ABT3TVN2</accession>
<dbReference type="Gene3D" id="1.20.5.4570">
    <property type="match status" value="1"/>
</dbReference>
<keyword evidence="1" id="KW-0058">Aromatic hydrocarbons catabolism</keyword>
<comment type="caution">
    <text evidence="5">The sequence shown here is derived from an EMBL/GenBank/DDBJ whole genome shotgun (WGS) entry which is preliminary data.</text>
</comment>
<feature type="binding site" evidence="1">
    <location>
        <position position="230"/>
    </location>
    <ligand>
        <name>prenylated FMN</name>
        <dbReference type="ChEBI" id="CHEBI:87746"/>
    </ligand>
</feature>
<comment type="function">
    <text evidence="1">Catalyzes the prenyl-FMN-dependent decarboxylation of pyrrole-2-carboxylate (P2C). Can also catalyze the carboxylation of pyrrole in the presence of elevated concentrations of CO(2) or bicarbonate.</text>
</comment>
<comment type="catalytic activity">
    <reaction evidence="1">
        <text>pyrrole-2-carboxylate + H(+) = 1H-pyrrole + CO2</text>
        <dbReference type="Rhea" id="RHEA:31375"/>
        <dbReference type="ChEBI" id="CHEBI:15378"/>
        <dbReference type="ChEBI" id="CHEBI:16526"/>
        <dbReference type="ChEBI" id="CHEBI:19203"/>
        <dbReference type="ChEBI" id="CHEBI:27660"/>
        <dbReference type="EC" id="4.1.1.93"/>
    </reaction>
</comment>
<dbReference type="Gene3D" id="3.40.1670.10">
    <property type="entry name" value="UbiD C-terminal domain-like"/>
    <property type="match status" value="1"/>
</dbReference>
<feature type="domain" description="3-octaprenyl-4-hydroxybenzoate carboxy-lyase-like N-terminal" evidence="3">
    <location>
        <begin position="11"/>
        <end position="98"/>
    </location>
</feature>
<dbReference type="HAMAP" id="MF_01983">
    <property type="entry name" value="UbiD_FDC"/>
    <property type="match status" value="1"/>
</dbReference>
<evidence type="ECO:0000259" key="2">
    <source>
        <dbReference type="Pfam" id="PF01977"/>
    </source>
</evidence>
<dbReference type="InterPro" id="IPR049381">
    <property type="entry name" value="UbiD-like_C"/>
</dbReference>
<dbReference type="InterPro" id="IPR048304">
    <property type="entry name" value="UbiD_Rift_dom"/>
</dbReference>
<dbReference type="Proteomes" id="UP001163064">
    <property type="component" value="Unassembled WGS sequence"/>
</dbReference>
<dbReference type="SUPFAM" id="SSF143968">
    <property type="entry name" value="UbiD C-terminal domain-like"/>
    <property type="match status" value="1"/>
</dbReference>
<dbReference type="Pfam" id="PF20695">
    <property type="entry name" value="UbiD_N"/>
    <property type="match status" value="1"/>
</dbReference>
<feature type="domain" description="3-octaprenyl-4-hydroxybenzoate carboxy-lyase-like C-terminal" evidence="4">
    <location>
        <begin position="323"/>
        <end position="456"/>
    </location>
</feature>
<dbReference type="PANTHER" id="PTHR30108">
    <property type="entry name" value="3-OCTAPRENYL-4-HYDROXYBENZOATE CARBOXY-LYASE-RELATED"/>
    <property type="match status" value="1"/>
</dbReference>
<gene>
    <name evidence="5" type="ORF">OFY01_15365</name>
</gene>
<comment type="cofactor">
    <cofactor evidence="1">
        <name>Mn(2+)</name>
        <dbReference type="ChEBI" id="CHEBI:29035"/>
    </cofactor>
    <text evidence="1">Binds 1 Mn(2+) per subunit.</text>
</comment>
<dbReference type="InterPro" id="IPR002830">
    <property type="entry name" value="UbiD"/>
</dbReference>
<keyword evidence="1" id="KW-0288">FMN</keyword>
<dbReference type="Pfam" id="PF20696">
    <property type="entry name" value="UbiD_C"/>
    <property type="match status" value="1"/>
</dbReference>
<evidence type="ECO:0000259" key="4">
    <source>
        <dbReference type="Pfam" id="PF20696"/>
    </source>
</evidence>
<feature type="binding site" evidence="1">
    <location>
        <position position="189"/>
    </location>
    <ligand>
        <name>prenylated FMN</name>
        <dbReference type="ChEBI" id="CHEBI:87746"/>
    </ligand>
</feature>
<feature type="binding site" evidence="1">
    <location>
        <position position="222"/>
    </location>
    <ligand>
        <name>K(+)</name>
        <dbReference type="ChEBI" id="CHEBI:29103"/>
    </ligand>
</feature>
<keyword evidence="1" id="KW-0285">Flavoprotein</keyword>
<feature type="binding site" evidence="1">
    <location>
        <position position="219"/>
    </location>
    <ligand>
        <name>K(+)</name>
        <dbReference type="ChEBI" id="CHEBI:29103"/>
    </ligand>
</feature>
<dbReference type="InterPro" id="IPR049383">
    <property type="entry name" value="UbiD-like_N"/>
</dbReference>
<keyword evidence="1" id="KW-0464">Manganese</keyword>
<dbReference type="NCBIfam" id="TIGR00148">
    <property type="entry name" value="UbiD family decarboxylase"/>
    <property type="match status" value="1"/>
</dbReference>
<reference evidence="5" key="1">
    <citation type="submission" date="2022-10" db="EMBL/GenBank/DDBJ databases">
        <title>Streptomyces beihaiensis sp. nov., a chitin degrading actinobacterium, isolated from shrimp pond soil.</title>
        <authorList>
            <person name="Xie J."/>
            <person name="Shen N."/>
        </authorList>
    </citation>
    <scope>NUCLEOTIDE SEQUENCE</scope>
    <source>
        <strain evidence="5">GXMU-J5</strain>
    </source>
</reference>
<sequence>MTHLRSLREFIAALAAIGEVNEIDTEVDWNLEIGAIIRRSYDLKAPAPLFNAVTGYTGTGFRVFGAPGGLSGPEHRLARVALALGLPAEASGRQVMEAVVAARGRPGVPPVEVSAADAPCKQNIMRGDDIDLFAFPTPLLHGNDGGRYIQTYGMNIARTPDGSWTNWSINRMMIAGRDRLACLIPGPQHLGIIRAQWTALGEPMPIALALGVEPALPYAGAMPLPEGADESHFVGALFGEGIEVVPAETVDLSVPATAEIVIEGHIAFDETVEEGPMNEYPGYNSDDASPKPVFHVSAVTYRDGAILPAVAAGPPVEEDHTGTGTMHAAEILYQLREAGLPAASAWFSYESALHWLVVSMDPDWYETLGIHSGELARRIGDLVFAGKAGFGVPKVLLVENDIDITDVNELVWAFATRNHPERGEVHFPAKPTAALSVYLSEAEQHSYRAGKVVHNCLLADRFPKESRPVKGSFANGWPADIQQRVLTNWETAYGYPAPREQTRQ</sequence>
<comment type="similarity">
    <text evidence="1">Belongs to the UbiD family. UbiD-like/FDC subfamily.</text>
</comment>
<feature type="binding site" evidence="1">
    <location>
        <position position="189"/>
    </location>
    <ligand>
        <name>Mn(2+)</name>
        <dbReference type="ChEBI" id="CHEBI:29035"/>
    </ligand>
</feature>
<feature type="binding site" evidence="1">
    <location>
        <position position="230"/>
    </location>
    <ligand>
        <name>Mn(2+)</name>
        <dbReference type="ChEBI" id="CHEBI:29035"/>
    </ligand>
</feature>
<keyword evidence="1" id="KW-0479">Metal-binding</keyword>
<evidence type="ECO:0000313" key="6">
    <source>
        <dbReference type="Proteomes" id="UP001163064"/>
    </source>
</evidence>
<comment type="catalytic activity">
    <reaction evidence="1">
        <text>pyrrole-2-carboxylate + H2O = 1H-pyrrole + hydrogencarbonate</text>
        <dbReference type="Rhea" id="RHEA:31379"/>
        <dbReference type="ChEBI" id="CHEBI:15377"/>
        <dbReference type="ChEBI" id="CHEBI:17544"/>
        <dbReference type="ChEBI" id="CHEBI:19203"/>
        <dbReference type="ChEBI" id="CHEBI:27660"/>
        <dbReference type="EC" id="4.1.1.93"/>
    </reaction>
</comment>
<dbReference type="InterPro" id="IPR032903">
    <property type="entry name" value="FDC-like"/>
</dbReference>
<organism evidence="5 6">
    <name type="scientific">Streptomyces beihaiensis</name>
    <dbReference type="NCBI Taxonomy" id="2984495"/>
    <lineage>
        <taxon>Bacteria</taxon>
        <taxon>Bacillati</taxon>
        <taxon>Actinomycetota</taxon>
        <taxon>Actinomycetes</taxon>
        <taxon>Kitasatosporales</taxon>
        <taxon>Streptomycetaceae</taxon>
        <taxon>Streptomyces</taxon>
    </lineage>
</organism>
<feature type="binding site" evidence="1">
    <location>
        <position position="171"/>
    </location>
    <ligand>
        <name>prenylated FMN</name>
        <dbReference type="ChEBI" id="CHEBI:87746"/>
    </ligand>
</feature>
<feature type="binding site" evidence="1">
    <location>
        <position position="230"/>
    </location>
    <ligand>
        <name>K(+)</name>
        <dbReference type="ChEBI" id="CHEBI:29103"/>
    </ligand>
</feature>
<keyword evidence="6" id="KW-1185">Reference proteome</keyword>
<name>A0ABT3TVN2_9ACTN</name>
<proteinExistence type="inferred from homology"/>
<feature type="binding site" evidence="1">
    <location>
        <position position="167"/>
    </location>
    <ligand>
        <name>K(+)</name>
        <dbReference type="ChEBI" id="CHEBI:29103"/>
    </ligand>
</feature>
<evidence type="ECO:0000256" key="1">
    <source>
        <dbReference type="HAMAP-Rule" id="MF_01983"/>
    </source>
</evidence>
<keyword evidence="1" id="KW-0210">Decarboxylase</keyword>
<comment type="cofactor">
    <cofactor evidence="1">
        <name>K(+)</name>
        <dbReference type="ChEBI" id="CHEBI:29103"/>
    </cofactor>
    <text evidence="1">Binds 1 K(+) per subunit.</text>
</comment>
<feature type="active site" description="Proton donor" evidence="1">
    <location>
        <position position="279"/>
    </location>
</feature>
<comment type="caution">
    <text evidence="1">Lacks conserved residue(s) required for the propagation of feature annotation.</text>
</comment>
<dbReference type="RefSeq" id="WP_266600213.1">
    <property type="nucleotide sequence ID" value="NZ_JAPHNL010000157.1"/>
</dbReference>
<feature type="domain" description="3-octaprenyl-4-hydroxybenzoate carboxy-lyase-like Rift-related" evidence="2">
    <location>
        <begin position="112"/>
        <end position="314"/>
    </location>
</feature>
<protein>
    <recommendedName>
        <fullName evidence="1">Pyrrole-2-carboxylic acid decarboxylase</fullName>
        <shortName evidence="1">P2C decarboxylase</shortName>
        <ecNumber evidence="1">4.1.1.93</ecNumber>
    </recommendedName>
</protein>
<comment type="cofactor">
    <cofactor evidence="1">
        <name>prenylated FMN</name>
        <dbReference type="ChEBI" id="CHEBI:87746"/>
    </cofactor>
    <text evidence="1">Binds 1 prenylated FMN per subunit.</text>
</comment>